<dbReference type="AlphaFoldDB" id="A0A1X7L0C7"/>
<feature type="chain" id="PRO_5010886813" evidence="1">
    <location>
        <begin position="24"/>
        <end position="281"/>
    </location>
</feature>
<name>A0A1X7L0C7_9SPHI</name>
<keyword evidence="1" id="KW-0732">Signal</keyword>
<accession>A0A1X7L0C7</accession>
<dbReference type="Proteomes" id="UP000192980">
    <property type="component" value="Unassembled WGS sequence"/>
</dbReference>
<evidence type="ECO:0000313" key="3">
    <source>
        <dbReference type="Proteomes" id="UP000192980"/>
    </source>
</evidence>
<dbReference type="STRING" id="561061.SAMN05660862_3383"/>
<dbReference type="Pfam" id="PF11138">
    <property type="entry name" value="DUF2911"/>
    <property type="match status" value="1"/>
</dbReference>
<dbReference type="InterPro" id="IPR011990">
    <property type="entry name" value="TPR-like_helical_dom_sf"/>
</dbReference>
<dbReference type="EMBL" id="FXAU01000007">
    <property type="protein sequence ID" value="SMG47077.1"/>
    <property type="molecule type" value="Genomic_DNA"/>
</dbReference>
<dbReference type="RefSeq" id="WP_085474074.1">
    <property type="nucleotide sequence ID" value="NZ_FXAU01000007.1"/>
</dbReference>
<keyword evidence="3" id="KW-1185">Reference proteome</keyword>
<dbReference type="SUPFAM" id="SSF48452">
    <property type="entry name" value="TPR-like"/>
    <property type="match status" value="1"/>
</dbReference>
<dbReference type="OrthoDB" id="195456at2"/>
<feature type="signal peptide" evidence="1">
    <location>
        <begin position="1"/>
        <end position="23"/>
    </location>
</feature>
<protein>
    <submittedName>
        <fullName evidence="2">VCBS repeat-containing protein</fullName>
    </submittedName>
</protein>
<evidence type="ECO:0000256" key="1">
    <source>
        <dbReference type="SAM" id="SignalP"/>
    </source>
</evidence>
<organism evidence="2 3">
    <name type="scientific">Sphingobacterium psychroaquaticum</name>
    <dbReference type="NCBI Taxonomy" id="561061"/>
    <lineage>
        <taxon>Bacteria</taxon>
        <taxon>Pseudomonadati</taxon>
        <taxon>Bacteroidota</taxon>
        <taxon>Sphingobacteriia</taxon>
        <taxon>Sphingobacteriales</taxon>
        <taxon>Sphingobacteriaceae</taxon>
        <taxon>Sphingobacterium</taxon>
    </lineage>
</organism>
<proteinExistence type="predicted"/>
<evidence type="ECO:0000313" key="2">
    <source>
        <dbReference type="EMBL" id="SMG47077.1"/>
    </source>
</evidence>
<dbReference type="InterPro" id="IPR021314">
    <property type="entry name" value="DUF2911"/>
</dbReference>
<gene>
    <name evidence="2" type="ORF">SAMN05660862_3383</name>
</gene>
<reference evidence="2 3" key="1">
    <citation type="submission" date="2017-04" db="EMBL/GenBank/DDBJ databases">
        <authorList>
            <person name="Afonso C.L."/>
            <person name="Miller P.J."/>
            <person name="Scott M.A."/>
            <person name="Spackman E."/>
            <person name="Goraichik I."/>
            <person name="Dimitrov K.M."/>
            <person name="Suarez D.L."/>
            <person name="Swayne D.E."/>
        </authorList>
    </citation>
    <scope>NUCLEOTIDE SEQUENCE [LARGE SCALE GENOMIC DNA]</scope>
    <source>
        <strain evidence="2 3">DSM 22418</strain>
    </source>
</reference>
<sequence>MKKTFLSLLSAAAVFVSVQTVDAQVKLPQASSTTKIEQGVGIKNVTLVYQRPNVNNRVIFGGLVPYDEVWRTGANNIPSITFEEEVTIAGNKVPAGTYGIFSIPTKGDWTIILTKNEKQWGAYQYNKAEDFVRFTAKAQKVNGKVETFTMAFENVTPKGADLSLAWENAKVSFHIAVDQSKEIMASIEEAMKGDKKPYFQAAQYYFNNDLDIKKAVEWANEADKGNTKAPHIKYWRARILLKSGDKAGAIKTATEGVEMAKAGNNEEYVKLNGQVIAEAKK</sequence>